<name>A0A0C2YSD1_9AGAM</name>
<evidence type="ECO:0000313" key="2">
    <source>
        <dbReference type="Proteomes" id="UP000053989"/>
    </source>
</evidence>
<organism evidence="1 2">
    <name type="scientific">Scleroderma citrinum Foug A</name>
    <dbReference type="NCBI Taxonomy" id="1036808"/>
    <lineage>
        <taxon>Eukaryota</taxon>
        <taxon>Fungi</taxon>
        <taxon>Dikarya</taxon>
        <taxon>Basidiomycota</taxon>
        <taxon>Agaricomycotina</taxon>
        <taxon>Agaricomycetes</taxon>
        <taxon>Agaricomycetidae</taxon>
        <taxon>Boletales</taxon>
        <taxon>Sclerodermatineae</taxon>
        <taxon>Sclerodermataceae</taxon>
        <taxon>Scleroderma</taxon>
    </lineage>
</organism>
<feature type="non-terminal residue" evidence="1">
    <location>
        <position position="114"/>
    </location>
</feature>
<gene>
    <name evidence="1" type="ORF">SCLCIDRAFT_1223551</name>
</gene>
<sequence>MSTPTKPAFDLCPASTPDLSSSTPAYRLNVSAAVLTNSACITKVKTNEACPNMSKATEKYFINNLILSKAISYYEPPVVVCPNYYGDAVMEKCQTVCNPVPQHGKGAFDRPQGA</sequence>
<keyword evidence="2" id="KW-1185">Reference proteome</keyword>
<dbReference type="InParanoid" id="A0A0C2YSD1"/>
<protein>
    <submittedName>
        <fullName evidence="1">Uncharacterized protein</fullName>
    </submittedName>
</protein>
<dbReference type="Proteomes" id="UP000053989">
    <property type="component" value="Unassembled WGS sequence"/>
</dbReference>
<accession>A0A0C2YSD1</accession>
<dbReference type="HOGENOM" id="CLU_2127068_0_0_1"/>
<reference evidence="2" key="2">
    <citation type="submission" date="2015-01" db="EMBL/GenBank/DDBJ databases">
        <title>Evolutionary Origins and Diversification of the Mycorrhizal Mutualists.</title>
        <authorList>
            <consortium name="DOE Joint Genome Institute"/>
            <consortium name="Mycorrhizal Genomics Consortium"/>
            <person name="Kohler A."/>
            <person name="Kuo A."/>
            <person name="Nagy L.G."/>
            <person name="Floudas D."/>
            <person name="Copeland A."/>
            <person name="Barry K.W."/>
            <person name="Cichocki N."/>
            <person name="Veneault-Fourrey C."/>
            <person name="LaButti K."/>
            <person name="Lindquist E.A."/>
            <person name="Lipzen A."/>
            <person name="Lundell T."/>
            <person name="Morin E."/>
            <person name="Murat C."/>
            <person name="Riley R."/>
            <person name="Ohm R."/>
            <person name="Sun H."/>
            <person name="Tunlid A."/>
            <person name="Henrissat B."/>
            <person name="Grigoriev I.V."/>
            <person name="Hibbett D.S."/>
            <person name="Martin F."/>
        </authorList>
    </citation>
    <scope>NUCLEOTIDE SEQUENCE [LARGE SCALE GENOMIC DNA]</scope>
    <source>
        <strain evidence="2">Foug A</strain>
    </source>
</reference>
<dbReference type="EMBL" id="KN822205">
    <property type="protein sequence ID" value="KIM52613.1"/>
    <property type="molecule type" value="Genomic_DNA"/>
</dbReference>
<evidence type="ECO:0000313" key="1">
    <source>
        <dbReference type="EMBL" id="KIM52613.1"/>
    </source>
</evidence>
<dbReference type="AlphaFoldDB" id="A0A0C2YSD1"/>
<reference evidence="1 2" key="1">
    <citation type="submission" date="2014-04" db="EMBL/GenBank/DDBJ databases">
        <authorList>
            <consortium name="DOE Joint Genome Institute"/>
            <person name="Kuo A."/>
            <person name="Kohler A."/>
            <person name="Nagy L.G."/>
            <person name="Floudas D."/>
            <person name="Copeland A."/>
            <person name="Barry K.W."/>
            <person name="Cichocki N."/>
            <person name="Veneault-Fourrey C."/>
            <person name="LaButti K."/>
            <person name="Lindquist E.A."/>
            <person name="Lipzen A."/>
            <person name="Lundell T."/>
            <person name="Morin E."/>
            <person name="Murat C."/>
            <person name="Sun H."/>
            <person name="Tunlid A."/>
            <person name="Henrissat B."/>
            <person name="Grigoriev I.V."/>
            <person name="Hibbett D.S."/>
            <person name="Martin F."/>
            <person name="Nordberg H.P."/>
            <person name="Cantor M.N."/>
            <person name="Hua S.X."/>
        </authorList>
    </citation>
    <scope>NUCLEOTIDE SEQUENCE [LARGE SCALE GENOMIC DNA]</scope>
    <source>
        <strain evidence="1 2">Foug A</strain>
    </source>
</reference>
<proteinExistence type="predicted"/>